<dbReference type="Gene3D" id="1.10.1610.10">
    <property type="match status" value="1"/>
</dbReference>
<dbReference type="Proteomes" id="UP000214646">
    <property type="component" value="Unassembled WGS sequence"/>
</dbReference>
<evidence type="ECO:0000256" key="7">
    <source>
        <dbReference type="ARBA" id="ARBA00022679"/>
    </source>
</evidence>
<evidence type="ECO:0000256" key="3">
    <source>
        <dbReference type="ARBA" id="ARBA00011991"/>
    </source>
</evidence>
<dbReference type="EC" id="2.4.2.21" evidence="3 9"/>
<dbReference type="GO" id="GO:0009236">
    <property type="term" value="P:cobalamin biosynthetic process"/>
    <property type="evidence" value="ECO:0007669"/>
    <property type="project" value="UniProtKB-UniRule"/>
</dbReference>
<accession>A0A225DVP0</accession>
<dbReference type="Gene3D" id="3.40.50.10210">
    <property type="match status" value="1"/>
</dbReference>
<evidence type="ECO:0000313" key="10">
    <source>
        <dbReference type="EMBL" id="OWK41269.1"/>
    </source>
</evidence>
<evidence type="ECO:0000256" key="6">
    <source>
        <dbReference type="ARBA" id="ARBA00022676"/>
    </source>
</evidence>
<dbReference type="NCBIfam" id="NF000996">
    <property type="entry name" value="PRK00105.1"/>
    <property type="match status" value="1"/>
</dbReference>
<dbReference type="Pfam" id="PF02277">
    <property type="entry name" value="DBI_PRT"/>
    <property type="match status" value="1"/>
</dbReference>
<evidence type="ECO:0000256" key="4">
    <source>
        <dbReference type="ARBA" id="ARBA00015486"/>
    </source>
</evidence>
<dbReference type="GO" id="GO:0008939">
    <property type="term" value="F:nicotinate-nucleotide-dimethylbenzimidazole phosphoribosyltransferase activity"/>
    <property type="evidence" value="ECO:0007669"/>
    <property type="project" value="UniProtKB-UniRule"/>
</dbReference>
<dbReference type="UniPathway" id="UPA00061">
    <property type="reaction ID" value="UER00516"/>
</dbReference>
<protein>
    <recommendedName>
        <fullName evidence="4 9">Nicotinate-nucleotide--dimethylbenzimidazole phosphoribosyltransferase</fullName>
        <ecNumber evidence="3 9">2.4.2.21</ecNumber>
    </recommendedName>
</protein>
<dbReference type="InterPro" id="IPR023195">
    <property type="entry name" value="Nict_dMeBzImd_PRibTrfase_N"/>
</dbReference>
<keyword evidence="6 10" id="KW-0328">Glycosyltransferase</keyword>
<evidence type="ECO:0000256" key="5">
    <source>
        <dbReference type="ARBA" id="ARBA00022573"/>
    </source>
</evidence>
<dbReference type="AlphaFoldDB" id="A0A225DVP0"/>
<dbReference type="PANTHER" id="PTHR43463:SF1">
    <property type="entry name" value="NICOTINATE-NUCLEOTIDE--DIMETHYLBENZIMIDAZOLE PHOSPHORIBOSYLTRANSFERASE"/>
    <property type="match status" value="1"/>
</dbReference>
<comment type="pathway">
    <text evidence="1">Nucleoside biosynthesis; alpha-ribazole biosynthesis; alpha-ribazole from 5,6-dimethylbenzimidazole: step 1/2.</text>
</comment>
<keyword evidence="7 10" id="KW-0808">Transferase</keyword>
<dbReference type="InterPro" id="IPR003200">
    <property type="entry name" value="Nict_dMeBzImd_PRibTrfase"/>
</dbReference>
<keyword evidence="5" id="KW-0169">Cobalamin biosynthesis</keyword>
<dbReference type="EMBL" id="NIDE01000006">
    <property type="protein sequence ID" value="OWK41269.1"/>
    <property type="molecule type" value="Genomic_DNA"/>
</dbReference>
<comment type="similarity">
    <text evidence="2">Belongs to the CobT family.</text>
</comment>
<proteinExistence type="inferred from homology"/>
<evidence type="ECO:0000256" key="8">
    <source>
        <dbReference type="ARBA" id="ARBA00047340"/>
    </source>
</evidence>
<reference evidence="11" key="1">
    <citation type="submission" date="2017-06" db="EMBL/GenBank/DDBJ databases">
        <title>Genome analysis of Fimbriiglobus ruber SP5, the first member of the order Planctomycetales with confirmed chitinolytic capability.</title>
        <authorList>
            <person name="Ravin N.V."/>
            <person name="Rakitin A.L."/>
            <person name="Ivanova A.A."/>
            <person name="Beletsky A.V."/>
            <person name="Kulichevskaya I.S."/>
            <person name="Mardanov A.V."/>
            <person name="Dedysh S.N."/>
        </authorList>
    </citation>
    <scope>NUCLEOTIDE SEQUENCE [LARGE SCALE GENOMIC DNA]</scope>
    <source>
        <strain evidence="11">SP5</strain>
    </source>
</reference>
<dbReference type="NCBIfam" id="TIGR03160">
    <property type="entry name" value="cobT_DBIPRT"/>
    <property type="match status" value="1"/>
</dbReference>
<evidence type="ECO:0000256" key="1">
    <source>
        <dbReference type="ARBA" id="ARBA00005049"/>
    </source>
</evidence>
<name>A0A225DVP0_9BACT</name>
<comment type="catalytic activity">
    <reaction evidence="8">
        <text>5,6-dimethylbenzimidazole + nicotinate beta-D-ribonucleotide = alpha-ribazole 5'-phosphate + nicotinate + H(+)</text>
        <dbReference type="Rhea" id="RHEA:11196"/>
        <dbReference type="ChEBI" id="CHEBI:15378"/>
        <dbReference type="ChEBI" id="CHEBI:15890"/>
        <dbReference type="ChEBI" id="CHEBI:32544"/>
        <dbReference type="ChEBI" id="CHEBI:57502"/>
        <dbReference type="ChEBI" id="CHEBI:57918"/>
        <dbReference type="EC" id="2.4.2.21"/>
    </reaction>
</comment>
<comment type="caution">
    <text evidence="10">The sequence shown here is derived from an EMBL/GenBank/DDBJ whole genome shotgun (WGS) entry which is preliminary data.</text>
</comment>
<dbReference type="RefSeq" id="WP_088255734.1">
    <property type="nucleotide sequence ID" value="NZ_NIDE01000006.1"/>
</dbReference>
<evidence type="ECO:0000313" key="11">
    <source>
        <dbReference type="Proteomes" id="UP000214646"/>
    </source>
</evidence>
<dbReference type="OrthoDB" id="9781491at2"/>
<dbReference type="PANTHER" id="PTHR43463">
    <property type="entry name" value="NICOTINATE-NUCLEOTIDE--DIMETHYLBENZIMIDAZOLE PHOSPHORIBOSYLTRANSFERASE"/>
    <property type="match status" value="1"/>
</dbReference>
<dbReference type="CDD" id="cd02439">
    <property type="entry name" value="DMB-PRT_CobT"/>
    <property type="match status" value="1"/>
</dbReference>
<evidence type="ECO:0000256" key="2">
    <source>
        <dbReference type="ARBA" id="ARBA00007110"/>
    </source>
</evidence>
<dbReference type="InterPro" id="IPR036087">
    <property type="entry name" value="Nict_dMeBzImd_PRibTrfase_sf"/>
</dbReference>
<keyword evidence="11" id="KW-1185">Reference proteome</keyword>
<evidence type="ECO:0000256" key="9">
    <source>
        <dbReference type="NCBIfam" id="TIGR03160"/>
    </source>
</evidence>
<organism evidence="10 11">
    <name type="scientific">Fimbriiglobus ruber</name>
    <dbReference type="NCBI Taxonomy" id="1908690"/>
    <lineage>
        <taxon>Bacteria</taxon>
        <taxon>Pseudomonadati</taxon>
        <taxon>Planctomycetota</taxon>
        <taxon>Planctomycetia</taxon>
        <taxon>Gemmatales</taxon>
        <taxon>Gemmataceae</taxon>
        <taxon>Fimbriiglobus</taxon>
    </lineage>
</organism>
<dbReference type="SUPFAM" id="SSF52733">
    <property type="entry name" value="Nicotinate mononucleotide:5,6-dimethylbenzimidazole phosphoribosyltransferase (CobT)"/>
    <property type="match status" value="1"/>
</dbReference>
<sequence>MLTPADIRRHLDHLTKPAGSLGRLEDLALRLCAIQQTFTPQTRPRRIVLFAADHGVAAEGVTSWPSDVTHLMVRNIVTGGAASSVLARTTETGLRLIDVGTFGPDLTTDLDPTNQYVCAKVRHGSRNLAVGPALTVEEFDRALAVGREQADAASRDGIRVVAAGEMGIGNSTPASCLTALLAGVPLETAVGRGAGADDAVLARKRDVVALAVAAARPRLGVDLRAAIASVAGLEIAALAGFFVGAADAGLTIVLDGFIATAGALVAERLRPGTATAMIAAHRSAEPGHAAALAALGLTPMLDTWNLRLGEGTGALLLMPLLDAAAAIVTQMATFDSAGIAAHE</sequence>
<gene>
    <name evidence="10" type="ORF">FRUB_04632</name>
</gene>
<dbReference type="InterPro" id="IPR017846">
    <property type="entry name" value="Nict_dMeBzImd_PRibTrfase_bact"/>
</dbReference>